<dbReference type="OrthoDB" id="653949at2"/>
<dbReference type="Proteomes" id="UP000198942">
    <property type="component" value="Unassembled WGS sequence"/>
</dbReference>
<evidence type="ECO:0000256" key="2">
    <source>
        <dbReference type="SAM" id="Phobius"/>
    </source>
</evidence>
<dbReference type="Gene3D" id="3.30.70.1070">
    <property type="entry name" value="Sporulation related repeat"/>
    <property type="match status" value="1"/>
</dbReference>
<dbReference type="EMBL" id="FOCL01000014">
    <property type="protein sequence ID" value="SEO86375.1"/>
    <property type="molecule type" value="Genomic_DNA"/>
</dbReference>
<feature type="domain" description="SPOR" evidence="3">
    <location>
        <begin position="272"/>
        <end position="350"/>
    </location>
</feature>
<feature type="region of interest" description="Disordered" evidence="1">
    <location>
        <begin position="221"/>
        <end position="244"/>
    </location>
</feature>
<sequence>MDIANYLSELLGRYTEVSVPGLGCFSRLRVNGYYDDAQATFYPPAHKLHFDLQQKNDEILTQYIAEKKKISLASSKYFTEKYINSLKQELALHEVSFAQLGWFYMQEGKIAFRAQEQSQGADPLFFGLTPVTLNKVNYVPPPPPPPPLPTAIPLQQTYTPPPITTIPVNGEQEYVADEPESKRGVNIWIIIALVIVALAAAVFGVYKYNPALLHLNDSDTTEQPKVEQQPKATPIVKPDSVKKDSVPVTADTTKAISQPVAALNKSTAKADTVVKTEYAIFLGSFKTETKSEEAVNDYKRKGIDARILKGPGTGPRIKIIIGGFASSDEAETMRKKLISQGKITKDTYSKQITDSTK</sequence>
<dbReference type="AlphaFoldDB" id="A0A1H8T6B4"/>
<name>A0A1H8T6B4_9SPHI</name>
<dbReference type="RefSeq" id="WP_091219828.1">
    <property type="nucleotide sequence ID" value="NZ_FOCL01000014.1"/>
</dbReference>
<keyword evidence="2" id="KW-0812">Transmembrane</keyword>
<dbReference type="InterPro" id="IPR036680">
    <property type="entry name" value="SPOR-like_sf"/>
</dbReference>
<dbReference type="GO" id="GO:0042834">
    <property type="term" value="F:peptidoglycan binding"/>
    <property type="evidence" value="ECO:0007669"/>
    <property type="project" value="InterPro"/>
</dbReference>
<evidence type="ECO:0000256" key="1">
    <source>
        <dbReference type="SAM" id="MobiDB-lite"/>
    </source>
</evidence>
<keyword evidence="5" id="KW-1185">Reference proteome</keyword>
<reference evidence="5" key="1">
    <citation type="submission" date="2016-10" db="EMBL/GenBank/DDBJ databases">
        <authorList>
            <person name="Varghese N."/>
            <person name="Submissions S."/>
        </authorList>
    </citation>
    <scope>NUCLEOTIDE SEQUENCE [LARGE SCALE GENOMIC DNA]</scope>
    <source>
        <strain evidence="5">Gh-48</strain>
    </source>
</reference>
<evidence type="ECO:0000313" key="4">
    <source>
        <dbReference type="EMBL" id="SEO86375.1"/>
    </source>
</evidence>
<organism evidence="4 5">
    <name type="scientific">Mucilaginibacter gossypiicola</name>
    <dbReference type="NCBI Taxonomy" id="551995"/>
    <lineage>
        <taxon>Bacteria</taxon>
        <taxon>Pseudomonadati</taxon>
        <taxon>Bacteroidota</taxon>
        <taxon>Sphingobacteriia</taxon>
        <taxon>Sphingobacteriales</taxon>
        <taxon>Sphingobacteriaceae</taxon>
        <taxon>Mucilaginibacter</taxon>
    </lineage>
</organism>
<dbReference type="Pfam" id="PF18174">
    <property type="entry name" value="HU-CCDC81_bac_1"/>
    <property type="match status" value="1"/>
</dbReference>
<evidence type="ECO:0000259" key="3">
    <source>
        <dbReference type="PROSITE" id="PS51724"/>
    </source>
</evidence>
<keyword evidence="2" id="KW-0472">Membrane</keyword>
<dbReference type="InterPro" id="IPR040495">
    <property type="entry name" value="HU-CCDC81_bac_1"/>
</dbReference>
<protein>
    <submittedName>
        <fullName evidence="4">Sporulation related domain-containing protein</fullName>
    </submittedName>
</protein>
<keyword evidence="2" id="KW-1133">Transmembrane helix</keyword>
<proteinExistence type="predicted"/>
<dbReference type="InterPro" id="IPR007730">
    <property type="entry name" value="SPOR-like_dom"/>
</dbReference>
<dbReference type="Pfam" id="PF05036">
    <property type="entry name" value="SPOR"/>
    <property type="match status" value="1"/>
</dbReference>
<evidence type="ECO:0000313" key="5">
    <source>
        <dbReference type="Proteomes" id="UP000198942"/>
    </source>
</evidence>
<gene>
    <name evidence="4" type="ORF">SAMN05192574_114133</name>
</gene>
<dbReference type="SUPFAM" id="SSF110997">
    <property type="entry name" value="Sporulation related repeat"/>
    <property type="match status" value="1"/>
</dbReference>
<accession>A0A1H8T6B4</accession>
<dbReference type="STRING" id="551995.SAMN05192574_114133"/>
<feature type="transmembrane region" description="Helical" evidence="2">
    <location>
        <begin position="187"/>
        <end position="206"/>
    </location>
</feature>
<dbReference type="PROSITE" id="PS51724">
    <property type="entry name" value="SPOR"/>
    <property type="match status" value="1"/>
</dbReference>